<comment type="similarity">
    <text evidence="1">Belongs to the glycosyl hydrolase 38 family.</text>
</comment>
<name>A0ABU2SB32_9ACTN</name>
<feature type="domain" description="Glycoside hydrolase family 38 central" evidence="6">
    <location>
        <begin position="516"/>
        <end position="595"/>
    </location>
</feature>
<dbReference type="InterPro" id="IPR011682">
    <property type="entry name" value="Glyco_hydro_38_C"/>
</dbReference>
<dbReference type="SUPFAM" id="SSF74650">
    <property type="entry name" value="Galactose mutarotase-like"/>
    <property type="match status" value="1"/>
</dbReference>
<evidence type="ECO:0000256" key="2">
    <source>
        <dbReference type="ARBA" id="ARBA00022723"/>
    </source>
</evidence>
<organism evidence="7 8">
    <name type="scientific">Streptomyces johnsoniae</name>
    <dbReference type="NCBI Taxonomy" id="3075532"/>
    <lineage>
        <taxon>Bacteria</taxon>
        <taxon>Bacillati</taxon>
        <taxon>Actinomycetota</taxon>
        <taxon>Actinomycetes</taxon>
        <taxon>Kitasatosporales</taxon>
        <taxon>Streptomycetaceae</taxon>
        <taxon>Streptomyces</taxon>
    </lineage>
</organism>
<evidence type="ECO:0000259" key="6">
    <source>
        <dbReference type="SMART" id="SM00872"/>
    </source>
</evidence>
<evidence type="ECO:0000256" key="1">
    <source>
        <dbReference type="ARBA" id="ARBA00009792"/>
    </source>
</evidence>
<dbReference type="SMART" id="SM00872">
    <property type="entry name" value="Alpha-mann_mid"/>
    <property type="match status" value="1"/>
</dbReference>
<keyword evidence="8" id="KW-1185">Reference proteome</keyword>
<dbReference type="InterPro" id="IPR054723">
    <property type="entry name" value="Ams1-like_N"/>
</dbReference>
<dbReference type="PANTHER" id="PTHR46017:SF1">
    <property type="entry name" value="ALPHA-MANNOSIDASE 2C1"/>
    <property type="match status" value="1"/>
</dbReference>
<proteinExistence type="inferred from homology"/>
<gene>
    <name evidence="7" type="ORF">RM779_26835</name>
</gene>
<protein>
    <submittedName>
        <fullName evidence="7">Glycoside hydrolase family 38 C-terminal domain-containing protein</fullName>
    </submittedName>
</protein>
<dbReference type="Pfam" id="PF17677">
    <property type="entry name" value="Glyco_hydro38C2"/>
    <property type="match status" value="1"/>
</dbReference>
<dbReference type="InterPro" id="IPR041147">
    <property type="entry name" value="GH38_C"/>
</dbReference>
<evidence type="ECO:0000313" key="7">
    <source>
        <dbReference type="EMBL" id="MDT0446184.1"/>
    </source>
</evidence>
<keyword evidence="3 7" id="KW-0378">Hydrolase</keyword>
<evidence type="ECO:0000256" key="4">
    <source>
        <dbReference type="ARBA" id="ARBA00023295"/>
    </source>
</evidence>
<dbReference type="InterPro" id="IPR011330">
    <property type="entry name" value="Glyco_hydro/deAcase_b/a-brl"/>
</dbReference>
<dbReference type="Pfam" id="PF22907">
    <property type="entry name" value="Ams1-like_1st"/>
    <property type="match status" value="1"/>
</dbReference>
<dbReference type="InterPro" id="IPR000602">
    <property type="entry name" value="Glyco_hydro_38_N"/>
</dbReference>
<dbReference type="RefSeq" id="WP_311620342.1">
    <property type="nucleotide sequence ID" value="NZ_JAVREV010000017.1"/>
</dbReference>
<dbReference type="EMBL" id="JAVREV010000017">
    <property type="protein sequence ID" value="MDT0446184.1"/>
    <property type="molecule type" value="Genomic_DNA"/>
</dbReference>
<evidence type="ECO:0000256" key="5">
    <source>
        <dbReference type="SAM" id="Coils"/>
    </source>
</evidence>
<comment type="caution">
    <text evidence="7">The sequence shown here is derived from an EMBL/GenBank/DDBJ whole genome shotgun (WGS) entry which is preliminary data.</text>
</comment>
<dbReference type="Proteomes" id="UP001183615">
    <property type="component" value="Unassembled WGS sequence"/>
</dbReference>
<dbReference type="InterPro" id="IPR027291">
    <property type="entry name" value="Glyco_hydro_38_N_sf"/>
</dbReference>
<dbReference type="InterPro" id="IPR011013">
    <property type="entry name" value="Gal_mutarotase_sf_dom"/>
</dbReference>
<dbReference type="CDD" id="cd10789">
    <property type="entry name" value="GH38N_AMII_ER_cytosolic"/>
    <property type="match status" value="1"/>
</dbReference>
<sequence length="1020" mass="111367">MHDDRSLVEDRLHRVLNERIRPAVHRDPVPLTVERWDAPGEPVPVAEGLAAAYRPAAAGERWGPPWGTTWFRVAGRVPEEWAGLTVEALIDLGFDRKMPGFQCEGLVYRRGGEVVKGLNPFNDWVRVAEAAAGGEEVELYVEAAANPVIDGDSDDGFSDRLTAGDEPLYHLRRVDLNVFEPQVWELAQDLDVVGGLMQQLAVDDALRWTLLRAVEGALDALDLADVAGSAPAARERLAGVLASPAHASAHRLSAVGHAHIDSAWLWPLRETVRKVARTAANVTALMADHPDFVFAMSQAQQLAWLKEHRPEVYARVRKKVSDGTFVPVGGMWVESDTNMVGGEAMARQFVFGKRFFLDEFGIETEEVWLPDSFGYTAALPQLVKLSGSKWFLTQKISWSSTNAFPHHTFWWEGLDGTRVFTHFPPVDTYNSDLGGRELAHAARNFREKGRATRSLVPFGFGDGGGGPTREMLARARRVRDLEGSPRVEIERPARFFEKAHAEYPDAPVWVGELYLELHRGTYTSQAKTKQGNRHSESLLHEAELWAATAAVRVPGYAYPHEELAEIWKTVLLHQFHDILPGSSIAWVHREARDTYARLRAELTALTERAQRALAGDGPGTVVFNAAPHARGGIPAGGAAPRAQGTGAAPVSSAGRAGGGYVLDNGLLRVEVDERGLVVSAVDLAAGRESIAPGGAGNLLQLHQDLPNKWDAWDVDAFYRNTVTDLTGVDALALTEPGGEAATVEVARSFGASRVVQRLTLRAGARVLEVDTEADWYERDKILKAAFPLDVKADRSAAETQFGHVFRATHTNTSWEAAKFEICAHRWIHVEEPGWGAAVVNDSTYGHDVTREVRADGGQTTTVRLSLLRAPRFPDPDTDQGGHRLRYALAPGATIGDAVREGHWFNLPERAVPGGTAVEPLVTVEDGGQVVLETVKLADDRSGDVVVRLYESAGGRARARLVAGFPLAAAAVTDLLERPLADGQDPQDPQDPQVVDGRAVELALRPFEIVTYRLRPAAPAD</sequence>
<dbReference type="InterPro" id="IPR037094">
    <property type="entry name" value="Glyco_hydro_38_cen_sf"/>
</dbReference>
<dbReference type="Pfam" id="PF09261">
    <property type="entry name" value="Alpha-mann_mid"/>
    <property type="match status" value="1"/>
</dbReference>
<accession>A0ABU2SB32</accession>
<dbReference type="Gene3D" id="2.70.98.30">
    <property type="entry name" value="Golgi alpha-mannosidase II, domain 4"/>
    <property type="match status" value="1"/>
</dbReference>
<dbReference type="SUPFAM" id="SSF88713">
    <property type="entry name" value="Glycoside hydrolase/deacetylase"/>
    <property type="match status" value="1"/>
</dbReference>
<evidence type="ECO:0000256" key="3">
    <source>
        <dbReference type="ARBA" id="ARBA00022801"/>
    </source>
</evidence>
<keyword evidence="5" id="KW-0175">Coiled coil</keyword>
<dbReference type="Gene3D" id="1.20.1270.50">
    <property type="entry name" value="Glycoside hydrolase family 38, central domain"/>
    <property type="match status" value="1"/>
</dbReference>
<dbReference type="Pfam" id="PF07748">
    <property type="entry name" value="Glyco_hydro_38C"/>
    <property type="match status" value="1"/>
</dbReference>
<keyword evidence="4" id="KW-0326">Glycosidase</keyword>
<dbReference type="GO" id="GO:0016787">
    <property type="term" value="F:hydrolase activity"/>
    <property type="evidence" value="ECO:0007669"/>
    <property type="project" value="UniProtKB-KW"/>
</dbReference>
<dbReference type="Gene3D" id="3.20.110.10">
    <property type="entry name" value="Glycoside hydrolase 38, N terminal domain"/>
    <property type="match status" value="1"/>
</dbReference>
<dbReference type="SUPFAM" id="SSF88688">
    <property type="entry name" value="Families 57/38 glycoside transferase middle domain"/>
    <property type="match status" value="1"/>
</dbReference>
<feature type="coiled-coil region" evidence="5">
    <location>
        <begin position="588"/>
        <end position="615"/>
    </location>
</feature>
<dbReference type="InterPro" id="IPR015341">
    <property type="entry name" value="Glyco_hydro_38_cen"/>
</dbReference>
<dbReference type="PANTHER" id="PTHR46017">
    <property type="entry name" value="ALPHA-MANNOSIDASE 2C1"/>
    <property type="match status" value="1"/>
</dbReference>
<dbReference type="Pfam" id="PF01074">
    <property type="entry name" value="Glyco_hydro_38N"/>
    <property type="match status" value="1"/>
</dbReference>
<evidence type="ECO:0000313" key="8">
    <source>
        <dbReference type="Proteomes" id="UP001183615"/>
    </source>
</evidence>
<reference evidence="8" key="1">
    <citation type="submission" date="2023-07" db="EMBL/GenBank/DDBJ databases">
        <title>30 novel species of actinomycetes from the DSMZ collection.</title>
        <authorList>
            <person name="Nouioui I."/>
        </authorList>
    </citation>
    <scope>NUCLEOTIDE SEQUENCE [LARGE SCALE GENOMIC DNA]</scope>
    <source>
        <strain evidence="8">DSM 41886</strain>
    </source>
</reference>
<keyword evidence="2" id="KW-0479">Metal-binding</keyword>
<dbReference type="InterPro" id="IPR028995">
    <property type="entry name" value="Glyco_hydro_57/38_cen_sf"/>
</dbReference>